<dbReference type="InterPro" id="IPR042099">
    <property type="entry name" value="ANL_N_sf"/>
</dbReference>
<protein>
    <recommendedName>
        <fullName evidence="3">AMP-dependent synthetase/ligase domain-containing protein</fullName>
    </recommendedName>
</protein>
<dbReference type="Gene3D" id="3.40.50.12780">
    <property type="entry name" value="N-terminal domain of ligase-like"/>
    <property type="match status" value="1"/>
</dbReference>
<comment type="caution">
    <text evidence="1">The sequence shown here is derived from an EMBL/GenBank/DDBJ whole genome shotgun (WGS) entry which is preliminary data.</text>
</comment>
<gene>
    <name evidence="1" type="ORF">TWF694_010967</name>
</gene>
<proteinExistence type="predicted"/>
<evidence type="ECO:0000313" key="2">
    <source>
        <dbReference type="Proteomes" id="UP001365542"/>
    </source>
</evidence>
<evidence type="ECO:0008006" key="3">
    <source>
        <dbReference type="Google" id="ProtNLM"/>
    </source>
</evidence>
<dbReference type="PANTHER" id="PTHR43845:SF1">
    <property type="entry name" value="BLR5969 PROTEIN"/>
    <property type="match status" value="1"/>
</dbReference>
<evidence type="ECO:0000313" key="1">
    <source>
        <dbReference type="EMBL" id="KAK6538082.1"/>
    </source>
</evidence>
<accession>A0AAV9X7M1</accession>
<name>A0AAV9X7M1_9PEZI</name>
<reference evidence="1 2" key="1">
    <citation type="submission" date="2019-10" db="EMBL/GenBank/DDBJ databases">
        <authorList>
            <person name="Palmer J.M."/>
        </authorList>
    </citation>
    <scope>NUCLEOTIDE SEQUENCE [LARGE SCALE GENOMIC DNA]</scope>
    <source>
        <strain evidence="1 2">TWF694</strain>
    </source>
</reference>
<dbReference type="PANTHER" id="PTHR43845">
    <property type="entry name" value="BLR5969 PROTEIN"/>
    <property type="match status" value="1"/>
</dbReference>
<dbReference type="AlphaFoldDB" id="A0AAV9X7M1"/>
<keyword evidence="2" id="KW-1185">Reference proteome</keyword>
<dbReference type="EMBL" id="JAVHJO010000008">
    <property type="protein sequence ID" value="KAK6538082.1"/>
    <property type="molecule type" value="Genomic_DNA"/>
</dbReference>
<dbReference type="SUPFAM" id="SSF56801">
    <property type="entry name" value="Acetyl-CoA synthetase-like"/>
    <property type="match status" value="1"/>
</dbReference>
<organism evidence="1 2">
    <name type="scientific">Orbilia ellipsospora</name>
    <dbReference type="NCBI Taxonomy" id="2528407"/>
    <lineage>
        <taxon>Eukaryota</taxon>
        <taxon>Fungi</taxon>
        <taxon>Dikarya</taxon>
        <taxon>Ascomycota</taxon>
        <taxon>Pezizomycotina</taxon>
        <taxon>Orbiliomycetes</taxon>
        <taxon>Orbiliales</taxon>
        <taxon>Orbiliaceae</taxon>
        <taxon>Orbilia</taxon>
    </lineage>
</organism>
<sequence>MDTGFSLQQVLAVAKAHPLYNSDVEYPPTPKEALQIANDAKNRNDDTIDLTTIPLATKETLYPTLSRLFSDTNPKNSFRNASYLSITGGGSGGLPMAFATDVFENRNQRAATGALAKACGLIEPGDVVLTLHTSGGLYRSLDLVTEICETAGGTVFCGGHKLSMAAVLEILLQYKPNVISADGSQTLHFANYVSTLPDETRAKININKVIFTSDPITRDQRKQISSILGAQVFSIMGSAEAGSWAVANLDLTGKSDDDGIDFIFDDRMMKIEILPASAMDHLDQAGATVADGEKGIIVQTSLSRLRNPLLRYVTGDIGCLRPFPSGKVSSEDEQHLKIVRLYGRDRRFSFKWFGEYFEFPKVKELLQTSKGWNILQYQIVLSNLENKELQLELRLYRSSTAQEAASEEEIKESLESFFVVYEVNQHAFKVTFLDGLDGFERSKTGSKVINFVDRSNH</sequence>
<dbReference type="Proteomes" id="UP001365542">
    <property type="component" value="Unassembled WGS sequence"/>
</dbReference>